<reference evidence="1 2" key="1">
    <citation type="submission" date="2024-07" db="EMBL/GenBank/DDBJ databases">
        <title>Marimonas sp.nov., isolated from tidal-flat sediment.</title>
        <authorList>
            <person name="Jayan J.N."/>
            <person name="Lee S.S."/>
        </authorList>
    </citation>
    <scope>NUCLEOTIDE SEQUENCE [LARGE SCALE GENOMIC DNA]</scope>
    <source>
        <strain evidence="1 2">MJW-29</strain>
    </source>
</reference>
<dbReference type="EMBL" id="JBFNXX010000001">
    <property type="protein sequence ID" value="MEW9918123.1"/>
    <property type="molecule type" value="Genomic_DNA"/>
</dbReference>
<proteinExistence type="predicted"/>
<dbReference type="RefSeq" id="WP_367875821.1">
    <property type="nucleotide sequence ID" value="NZ_JBFNXX010000001.1"/>
</dbReference>
<keyword evidence="2" id="KW-1185">Reference proteome</keyword>
<dbReference type="Pfam" id="PF13376">
    <property type="entry name" value="OmdA"/>
    <property type="match status" value="1"/>
</dbReference>
<organism evidence="1 2">
    <name type="scientific">Sulfitobacter sediminis</name>
    <dbReference type="NCBI Taxonomy" id="3234186"/>
    <lineage>
        <taxon>Bacteria</taxon>
        <taxon>Pseudomonadati</taxon>
        <taxon>Pseudomonadota</taxon>
        <taxon>Alphaproteobacteria</taxon>
        <taxon>Rhodobacterales</taxon>
        <taxon>Roseobacteraceae</taxon>
        <taxon>Sulfitobacter</taxon>
    </lineage>
</organism>
<gene>
    <name evidence="1" type="ORF">AB2B41_00780</name>
</gene>
<accession>A0ABV3RHV2</accession>
<dbReference type="Proteomes" id="UP001556098">
    <property type="component" value="Unassembled WGS sequence"/>
</dbReference>
<evidence type="ECO:0000313" key="2">
    <source>
        <dbReference type="Proteomes" id="UP001556098"/>
    </source>
</evidence>
<name>A0ABV3RHV2_9RHOB</name>
<protein>
    <submittedName>
        <fullName evidence="1">YdeI family protein</fullName>
    </submittedName>
</protein>
<sequence>MAELEVEVKSRAKLRDWLAANHATSGSVWLVVYKKHTPHYLPWGDAVSELLCWGWVDSVTRRVDDDRSSYRIAPRNPRSAWSAVNKAKVAEARAQGLMQPSGEAVIAKAQTNGMWEFLDDVEAGTLPDDLAQALDESGARGGWEAYPRSVTRGTLEWIKTAKSPATRSRRIDDVVKHAGRGERPSPFQRG</sequence>
<comment type="caution">
    <text evidence="1">The sequence shown here is derived from an EMBL/GenBank/DDBJ whole genome shotgun (WGS) entry which is preliminary data.</text>
</comment>
<evidence type="ECO:0000313" key="1">
    <source>
        <dbReference type="EMBL" id="MEW9918123.1"/>
    </source>
</evidence>